<feature type="transmembrane region" description="Helical" evidence="6">
    <location>
        <begin position="261"/>
        <end position="280"/>
    </location>
</feature>
<keyword evidence="6" id="KW-0868">Chloride</keyword>
<dbReference type="GO" id="GO:0005886">
    <property type="term" value="C:plasma membrane"/>
    <property type="evidence" value="ECO:0007669"/>
    <property type="project" value="UniProtKB-SubCell"/>
</dbReference>
<evidence type="ECO:0000256" key="5">
    <source>
        <dbReference type="ARBA" id="ARBA00034769"/>
    </source>
</evidence>
<dbReference type="Pfam" id="PF01062">
    <property type="entry name" value="Bestrophin"/>
    <property type="match status" value="1"/>
</dbReference>
<evidence type="ECO:0000313" key="7">
    <source>
        <dbReference type="EMBL" id="KAL3315268.1"/>
    </source>
</evidence>
<proteinExistence type="inferred from homology"/>
<dbReference type="AlphaFoldDB" id="A0ABD2Q7A2"/>
<reference evidence="7 8" key="1">
    <citation type="submission" date="2024-11" db="EMBL/GenBank/DDBJ databases">
        <title>Adaptive evolution of stress response genes in parasites aligns with host niche diversity.</title>
        <authorList>
            <person name="Hahn C."/>
            <person name="Resl P."/>
        </authorList>
    </citation>
    <scope>NUCLEOTIDE SEQUENCE [LARGE SCALE GENOMIC DNA]</scope>
    <source>
        <strain evidence="7">EGGRZ-B1_66</strain>
        <tissue evidence="7">Body</tissue>
    </source>
</reference>
<keyword evidence="6" id="KW-0813">Transport</keyword>
<evidence type="ECO:0000256" key="2">
    <source>
        <dbReference type="ARBA" id="ARBA00022692"/>
    </source>
</evidence>
<comment type="function">
    <text evidence="6">Forms chloride channels.</text>
</comment>
<keyword evidence="6" id="KW-0406">Ion transport</keyword>
<feature type="transmembrane region" description="Helical" evidence="6">
    <location>
        <begin position="300"/>
        <end position="319"/>
    </location>
</feature>
<comment type="subcellular location">
    <subcellularLocation>
        <location evidence="6">Cell membrane</location>
        <topology evidence="6">Multi-pass membrane protein</topology>
    </subcellularLocation>
    <subcellularLocation>
        <location evidence="1">Membrane</location>
    </subcellularLocation>
</comment>
<keyword evidence="6" id="KW-1003">Cell membrane</keyword>
<keyword evidence="3 6" id="KW-1133">Transmembrane helix</keyword>
<keyword evidence="2 6" id="KW-0812">Transmembrane</keyword>
<evidence type="ECO:0000256" key="4">
    <source>
        <dbReference type="ARBA" id="ARBA00023136"/>
    </source>
</evidence>
<gene>
    <name evidence="7" type="ORF">Ciccas_006104</name>
</gene>
<feature type="transmembrane region" description="Helical" evidence="6">
    <location>
        <begin position="24"/>
        <end position="47"/>
    </location>
</feature>
<sequence>MKSLFHIPVGLYHLIHWRNSLWKYLLTELAILFVFYYAVALLFYFYISRNKEIMELYIAFTLDVQSLTKNIPTSFMVGSTLAITLHRWWSFCAAFPSLTPIALTVEAMIQCTNPEMFSKKDTRGLVWDLRHGLCRYISLACVFCLRQNSYLGKKRFTCKGKNNKVRHIINHINKDRVIMETFGCLVTQEELELLENLELSVGTEDALDYWLPIKWAMKLCERAIHLNCLKEGNFWTLVEAINKVRLSLENISKMGLYRLPLIYSQSLMLLLYWFFFSILVSHDYMRNNKGPPWIPTKWEVFLPWVAFTRLLYYVSWYKISLSLVNPLREDQSEFPTNEILDRNLLNMYKFSMVQDRAINTSVLDFKPDAFYHLMKHSFKSPIMKKNT</sequence>
<dbReference type="GO" id="GO:0034707">
    <property type="term" value="C:chloride channel complex"/>
    <property type="evidence" value="ECO:0007669"/>
    <property type="project" value="UniProtKB-KW"/>
</dbReference>
<organism evidence="7 8">
    <name type="scientific">Cichlidogyrus casuarinus</name>
    <dbReference type="NCBI Taxonomy" id="1844966"/>
    <lineage>
        <taxon>Eukaryota</taxon>
        <taxon>Metazoa</taxon>
        <taxon>Spiralia</taxon>
        <taxon>Lophotrochozoa</taxon>
        <taxon>Platyhelminthes</taxon>
        <taxon>Monogenea</taxon>
        <taxon>Monopisthocotylea</taxon>
        <taxon>Dactylogyridea</taxon>
        <taxon>Ancyrocephalidae</taxon>
        <taxon>Cichlidogyrus</taxon>
    </lineage>
</organism>
<comment type="similarity">
    <text evidence="5 6">Belongs to the anion channel-forming bestrophin (TC 1.A.46) family. Calcium-sensitive chloride channel subfamily.</text>
</comment>
<dbReference type="EMBL" id="JBJKFK010000789">
    <property type="protein sequence ID" value="KAL3315268.1"/>
    <property type="molecule type" value="Genomic_DNA"/>
</dbReference>
<keyword evidence="8" id="KW-1185">Reference proteome</keyword>
<dbReference type="InterPro" id="IPR000615">
    <property type="entry name" value="Bestrophin"/>
</dbReference>
<comment type="caution">
    <text evidence="7">The sequence shown here is derived from an EMBL/GenBank/DDBJ whole genome shotgun (WGS) entry which is preliminary data.</text>
</comment>
<evidence type="ECO:0000313" key="8">
    <source>
        <dbReference type="Proteomes" id="UP001626550"/>
    </source>
</evidence>
<protein>
    <recommendedName>
        <fullName evidence="6">Bestrophin homolog</fullName>
    </recommendedName>
</protein>
<evidence type="ECO:0000256" key="3">
    <source>
        <dbReference type="ARBA" id="ARBA00022989"/>
    </source>
</evidence>
<dbReference type="InterPro" id="IPR021134">
    <property type="entry name" value="Bestrophin-like"/>
</dbReference>
<keyword evidence="6" id="KW-0407">Ion channel</keyword>
<name>A0ABD2Q7A2_9PLAT</name>
<accession>A0ABD2Q7A2</accession>
<evidence type="ECO:0000256" key="1">
    <source>
        <dbReference type="ARBA" id="ARBA00004370"/>
    </source>
</evidence>
<dbReference type="PANTHER" id="PTHR10736:SF55">
    <property type="entry name" value="BESTROPHIN-4"/>
    <property type="match status" value="1"/>
</dbReference>
<keyword evidence="4 6" id="KW-0472">Membrane</keyword>
<dbReference type="Proteomes" id="UP001626550">
    <property type="component" value="Unassembled WGS sequence"/>
</dbReference>
<evidence type="ECO:0000256" key="6">
    <source>
        <dbReference type="RuleBase" id="RU363126"/>
    </source>
</evidence>
<keyword evidence="6" id="KW-0869">Chloride channel</keyword>
<dbReference type="GO" id="GO:0005254">
    <property type="term" value="F:chloride channel activity"/>
    <property type="evidence" value="ECO:0007669"/>
    <property type="project" value="UniProtKB-KW"/>
</dbReference>
<dbReference type="PANTHER" id="PTHR10736">
    <property type="entry name" value="BESTROPHIN"/>
    <property type="match status" value="1"/>
</dbReference>